<dbReference type="GO" id="GO:0140114">
    <property type="term" value="P:cellular detoxification of fluoride"/>
    <property type="evidence" value="ECO:0007669"/>
    <property type="project" value="UniProtKB-UniRule"/>
</dbReference>
<feature type="transmembrane region" description="Helical" evidence="10">
    <location>
        <begin position="41"/>
        <end position="62"/>
    </location>
</feature>
<keyword evidence="6 10" id="KW-0407">Ion channel</keyword>
<comment type="activity regulation">
    <text evidence="10">Na(+) is not transported, but it plays an essential structural role and its presence is essential for fluoride channel function.</text>
</comment>
<keyword evidence="4 10" id="KW-1133">Transmembrane helix</keyword>
<dbReference type="PANTHER" id="PTHR28259:SF1">
    <property type="entry name" value="FLUORIDE EXPORT PROTEIN 1-RELATED"/>
    <property type="match status" value="1"/>
</dbReference>
<keyword evidence="10" id="KW-0406">Ion transport</keyword>
<feature type="binding site" evidence="10">
    <location>
        <position position="78"/>
    </location>
    <ligand>
        <name>Na(+)</name>
        <dbReference type="ChEBI" id="CHEBI:29101"/>
        <note>structural</note>
    </ligand>
</feature>
<dbReference type="GO" id="GO:0062054">
    <property type="term" value="F:fluoride channel activity"/>
    <property type="evidence" value="ECO:0007669"/>
    <property type="project" value="UniProtKB-UniRule"/>
</dbReference>
<dbReference type="Pfam" id="PF02537">
    <property type="entry name" value="CRCB"/>
    <property type="match status" value="1"/>
</dbReference>
<evidence type="ECO:0000256" key="10">
    <source>
        <dbReference type="HAMAP-Rule" id="MF_00454"/>
    </source>
</evidence>
<dbReference type="RefSeq" id="WP_065483894.1">
    <property type="nucleotide sequence ID" value="NZ_MBEE01000252.1"/>
</dbReference>
<evidence type="ECO:0000313" key="11">
    <source>
        <dbReference type="EMBL" id="OCB43813.1"/>
    </source>
</evidence>
<reference evidence="11 12" key="1">
    <citation type="submission" date="2016-06" db="EMBL/GenBank/DDBJ databases">
        <authorList>
            <person name="Kjaerup R.B."/>
            <person name="Dalgaard T.S."/>
            <person name="Juul-Madsen H.R."/>
        </authorList>
    </citation>
    <scope>NUCLEOTIDE SEQUENCE [LARGE SCALE GENOMIC DNA]</scope>
    <source>
        <strain evidence="11 12">E3012</strain>
    </source>
</reference>
<evidence type="ECO:0000256" key="8">
    <source>
        <dbReference type="ARBA" id="ARBA00035585"/>
    </source>
</evidence>
<dbReference type="GO" id="GO:0005886">
    <property type="term" value="C:plasma membrane"/>
    <property type="evidence" value="ECO:0007669"/>
    <property type="project" value="UniProtKB-SubCell"/>
</dbReference>
<evidence type="ECO:0000256" key="4">
    <source>
        <dbReference type="ARBA" id="ARBA00022989"/>
    </source>
</evidence>
<protein>
    <recommendedName>
        <fullName evidence="10">Fluoride-specific ion channel FluC</fullName>
    </recommendedName>
</protein>
<gene>
    <name evidence="10" type="primary">fluC</name>
    <name evidence="10" type="synonym">crcB</name>
    <name evidence="11" type="ORF">A5677_00105</name>
</gene>
<keyword evidence="10" id="KW-0813">Transport</keyword>
<comment type="function">
    <text evidence="9 10">Fluoride-specific ion channel. Important for reducing fluoride concentration in the cell, thus reducing its toxicity.</text>
</comment>
<dbReference type="NCBIfam" id="NF010824">
    <property type="entry name" value="PRK14228.1"/>
    <property type="match status" value="1"/>
</dbReference>
<keyword evidence="5 10" id="KW-0472">Membrane</keyword>
<feature type="transmembrane region" description="Helical" evidence="10">
    <location>
        <begin position="6"/>
        <end position="29"/>
    </location>
</feature>
<name>A0A1B9CNA8_MYCMA</name>
<dbReference type="Proteomes" id="UP000092683">
    <property type="component" value="Unassembled WGS sequence"/>
</dbReference>
<evidence type="ECO:0000256" key="1">
    <source>
        <dbReference type="ARBA" id="ARBA00004651"/>
    </source>
</evidence>
<proteinExistence type="inferred from homology"/>
<comment type="subcellular location">
    <subcellularLocation>
        <location evidence="1 10">Cell membrane</location>
        <topology evidence="1 10">Multi-pass membrane protein</topology>
    </subcellularLocation>
</comment>
<keyword evidence="10" id="KW-0915">Sodium</keyword>
<feature type="binding site" evidence="10">
    <location>
        <position position="81"/>
    </location>
    <ligand>
        <name>Na(+)</name>
        <dbReference type="ChEBI" id="CHEBI:29101"/>
        <note>structural</note>
    </ligand>
</feature>
<evidence type="ECO:0000256" key="5">
    <source>
        <dbReference type="ARBA" id="ARBA00023136"/>
    </source>
</evidence>
<comment type="catalytic activity">
    <reaction evidence="8">
        <text>fluoride(in) = fluoride(out)</text>
        <dbReference type="Rhea" id="RHEA:76159"/>
        <dbReference type="ChEBI" id="CHEBI:17051"/>
    </reaction>
    <physiologicalReaction direction="left-to-right" evidence="8">
        <dbReference type="Rhea" id="RHEA:76160"/>
    </physiologicalReaction>
</comment>
<evidence type="ECO:0000256" key="9">
    <source>
        <dbReference type="ARBA" id="ARBA00049940"/>
    </source>
</evidence>
<feature type="transmembrane region" description="Helical" evidence="10">
    <location>
        <begin position="100"/>
        <end position="121"/>
    </location>
</feature>
<dbReference type="PANTHER" id="PTHR28259">
    <property type="entry name" value="FLUORIDE EXPORT PROTEIN 1-RELATED"/>
    <property type="match status" value="1"/>
</dbReference>
<evidence type="ECO:0000256" key="3">
    <source>
        <dbReference type="ARBA" id="ARBA00022692"/>
    </source>
</evidence>
<dbReference type="EMBL" id="MBEE01000252">
    <property type="protein sequence ID" value="OCB43813.1"/>
    <property type="molecule type" value="Genomic_DNA"/>
</dbReference>
<sequence>MTASVATTALVWGGVVVLGGVGSVLRFMVDRAVGSRTARAFPFGTLAVNVSGAALLGFLGGLALSRHAALLAGTAFVGAYTTFSTWMLETQRLGEERQVRVAVANLIVSLMLGEAAALLGLKLAEQL</sequence>
<keyword evidence="2 10" id="KW-1003">Cell membrane</keyword>
<organism evidence="11 12">
    <name type="scientific">Mycobacterium malmoense</name>
    <dbReference type="NCBI Taxonomy" id="1780"/>
    <lineage>
        <taxon>Bacteria</taxon>
        <taxon>Bacillati</taxon>
        <taxon>Actinomycetota</taxon>
        <taxon>Actinomycetes</taxon>
        <taxon>Mycobacteriales</taxon>
        <taxon>Mycobacteriaceae</taxon>
        <taxon>Mycobacterium</taxon>
    </lineage>
</organism>
<dbReference type="OrthoDB" id="5148600at2"/>
<comment type="similarity">
    <text evidence="7 10">Belongs to the fluoride channel Fluc/FEX (TC 1.A.43) family.</text>
</comment>
<evidence type="ECO:0000313" key="12">
    <source>
        <dbReference type="Proteomes" id="UP000092683"/>
    </source>
</evidence>
<evidence type="ECO:0000256" key="2">
    <source>
        <dbReference type="ARBA" id="ARBA00022475"/>
    </source>
</evidence>
<dbReference type="InterPro" id="IPR003691">
    <property type="entry name" value="FluC"/>
</dbReference>
<dbReference type="HAMAP" id="MF_00454">
    <property type="entry name" value="FluC"/>
    <property type="match status" value="1"/>
</dbReference>
<feature type="transmembrane region" description="Helical" evidence="10">
    <location>
        <begin position="68"/>
        <end position="88"/>
    </location>
</feature>
<dbReference type="GO" id="GO:0046872">
    <property type="term" value="F:metal ion binding"/>
    <property type="evidence" value="ECO:0007669"/>
    <property type="project" value="UniProtKB-KW"/>
</dbReference>
<dbReference type="AlphaFoldDB" id="A0A1B9CNA8"/>
<comment type="caution">
    <text evidence="11">The sequence shown here is derived from an EMBL/GenBank/DDBJ whole genome shotgun (WGS) entry which is preliminary data.</text>
</comment>
<evidence type="ECO:0000256" key="7">
    <source>
        <dbReference type="ARBA" id="ARBA00035120"/>
    </source>
</evidence>
<keyword evidence="10" id="KW-0479">Metal-binding</keyword>
<evidence type="ECO:0000256" key="6">
    <source>
        <dbReference type="ARBA" id="ARBA00023303"/>
    </source>
</evidence>
<accession>A0A1B9CNA8</accession>
<keyword evidence="3 10" id="KW-0812">Transmembrane</keyword>